<dbReference type="GO" id="GO:0004190">
    <property type="term" value="F:aspartic-type endopeptidase activity"/>
    <property type="evidence" value="ECO:0007669"/>
    <property type="project" value="InterPro"/>
</dbReference>
<feature type="transmembrane region" description="Helical" evidence="6">
    <location>
        <begin position="229"/>
        <end position="255"/>
    </location>
</feature>
<reference evidence="9" key="2">
    <citation type="submission" date="2019-02" db="EMBL/GenBank/DDBJ databases">
        <authorList>
            <person name="Chen S.-C."/>
            <person name="Chien H.-H."/>
            <person name="Lai M.-C."/>
        </authorList>
    </citation>
    <scope>NUCLEOTIDE SEQUENCE</scope>
    <source>
        <strain evidence="9">N2F9704</strain>
    </source>
</reference>
<keyword evidence="4 6" id="KW-1133">Transmembrane helix</keyword>
<keyword evidence="10" id="KW-1185">Reference proteome</keyword>
<feature type="transmembrane region" description="Helical" evidence="6">
    <location>
        <begin position="35"/>
        <end position="54"/>
    </location>
</feature>
<dbReference type="InterPro" id="IPR052218">
    <property type="entry name" value="Preflagellin_Peptidase"/>
</dbReference>
<dbReference type="Pfam" id="PF01478">
    <property type="entry name" value="Peptidase_A24"/>
    <property type="match status" value="1"/>
</dbReference>
<protein>
    <submittedName>
        <fullName evidence="9">Peptidase A24</fullName>
    </submittedName>
</protein>
<evidence type="ECO:0000259" key="8">
    <source>
        <dbReference type="Pfam" id="PF06847"/>
    </source>
</evidence>
<feature type="domain" description="Preflagellin peptidase C-terminal" evidence="8">
    <location>
        <begin position="147"/>
        <end position="253"/>
    </location>
</feature>
<accession>A0A8A3S4V3</accession>
<dbReference type="PANTHER" id="PTHR36506">
    <property type="entry name" value="PREFLAGELLIN PEPTIDASE"/>
    <property type="match status" value="1"/>
</dbReference>
<dbReference type="RefSeq" id="WP_265582139.1">
    <property type="nucleotide sequence ID" value="NZ_CP036172.1"/>
</dbReference>
<reference evidence="9" key="1">
    <citation type="journal article" date="2001" name="Int. J. Syst. Evol. Microbiol.">
        <title>Methanofollis aquaemaris sp. nov., a methanogen isolated from an aquaculture fish pond.</title>
        <authorList>
            <person name="Lai M.C."/>
            <person name="Chen S.C."/>
        </authorList>
    </citation>
    <scope>NUCLEOTIDE SEQUENCE</scope>
    <source>
        <strain evidence="9">N2F9704</strain>
    </source>
</reference>
<feature type="transmembrane region" description="Helical" evidence="6">
    <location>
        <begin position="61"/>
        <end position="83"/>
    </location>
</feature>
<evidence type="ECO:0000259" key="7">
    <source>
        <dbReference type="Pfam" id="PF01478"/>
    </source>
</evidence>
<dbReference type="InterPro" id="IPR009655">
    <property type="entry name" value="Preflagellin_peptidase_C"/>
</dbReference>
<organism evidence="9 10">
    <name type="scientific">Methanofollis aquaemaris</name>
    <dbReference type="NCBI Taxonomy" id="126734"/>
    <lineage>
        <taxon>Archaea</taxon>
        <taxon>Methanobacteriati</taxon>
        <taxon>Methanobacteriota</taxon>
        <taxon>Stenosarchaea group</taxon>
        <taxon>Methanomicrobia</taxon>
        <taxon>Methanomicrobiales</taxon>
        <taxon>Methanomicrobiaceae</taxon>
        <taxon>Methanofollis</taxon>
    </lineage>
</organism>
<dbReference type="KEGG" id="maqe:RJ40_04320"/>
<dbReference type="Pfam" id="PF06847">
    <property type="entry name" value="Arc_PepC_II"/>
    <property type="match status" value="1"/>
</dbReference>
<evidence type="ECO:0000256" key="3">
    <source>
        <dbReference type="ARBA" id="ARBA00022692"/>
    </source>
</evidence>
<name>A0A8A3S4V3_9EURY</name>
<gene>
    <name evidence="9" type="ORF">RJ40_04320</name>
</gene>
<keyword evidence="5 6" id="KW-0472">Membrane</keyword>
<dbReference type="AlphaFoldDB" id="A0A8A3S4V3"/>
<evidence type="ECO:0000256" key="1">
    <source>
        <dbReference type="ARBA" id="ARBA00004651"/>
    </source>
</evidence>
<dbReference type="Gene3D" id="1.20.120.1220">
    <property type="match status" value="1"/>
</dbReference>
<comment type="subcellular location">
    <subcellularLocation>
        <location evidence="1">Cell membrane</location>
        <topology evidence="1">Multi-pass membrane protein</topology>
    </subcellularLocation>
</comment>
<feature type="domain" description="Prepilin type IV endopeptidase peptidase" evidence="7">
    <location>
        <begin position="12"/>
        <end position="125"/>
    </location>
</feature>
<evidence type="ECO:0000256" key="5">
    <source>
        <dbReference type="ARBA" id="ARBA00023136"/>
    </source>
</evidence>
<dbReference type="Proteomes" id="UP001042704">
    <property type="component" value="Chromosome"/>
</dbReference>
<evidence type="ECO:0000256" key="6">
    <source>
        <dbReference type="SAM" id="Phobius"/>
    </source>
</evidence>
<evidence type="ECO:0000256" key="2">
    <source>
        <dbReference type="ARBA" id="ARBA00022475"/>
    </source>
</evidence>
<dbReference type="GeneID" id="76423560"/>
<keyword evidence="3 6" id="KW-0812">Transmembrane</keyword>
<keyword evidence="2" id="KW-1003">Cell membrane</keyword>
<evidence type="ECO:0000313" key="10">
    <source>
        <dbReference type="Proteomes" id="UP001042704"/>
    </source>
</evidence>
<dbReference type="InterPro" id="IPR000045">
    <property type="entry name" value="Prepilin_IV_endopep_pep"/>
</dbReference>
<sequence>MILSLLFASAAVGITLLYASVLDHRERRVPFRTWYPMLAVAFPSALFFYAGLLIGGNMGTAIYFAALSLIFSAVFYAFGSLHLFGGADAWALIFLSACIPAFPLEPLYGMPPLGFFPFTVLTNALILNLAAPALLFARNVVNRDFAPFPYMFLGYPVDGERIRDHYGFVMEEIEEGDDGTLSRRFMRIRDSLRRTVKGGERRMYTKDLREHPERYRKELSLYKQARTVWISYAVPFIIPITAGFLTALFIGDLLYMIMRMLIGA</sequence>
<feature type="transmembrane region" description="Helical" evidence="6">
    <location>
        <begin position="89"/>
        <end position="108"/>
    </location>
</feature>
<dbReference type="GO" id="GO:0005886">
    <property type="term" value="C:plasma membrane"/>
    <property type="evidence" value="ECO:0007669"/>
    <property type="project" value="UniProtKB-SubCell"/>
</dbReference>
<feature type="transmembrane region" description="Helical" evidence="6">
    <location>
        <begin position="115"/>
        <end position="137"/>
    </location>
</feature>
<dbReference type="EMBL" id="CP036172">
    <property type="protein sequence ID" value="QSZ66771.1"/>
    <property type="molecule type" value="Genomic_DNA"/>
</dbReference>
<dbReference type="Gene3D" id="6.10.250.3240">
    <property type="match status" value="1"/>
</dbReference>
<evidence type="ECO:0000313" key="9">
    <source>
        <dbReference type="EMBL" id="QSZ66771.1"/>
    </source>
</evidence>
<proteinExistence type="predicted"/>
<evidence type="ECO:0000256" key="4">
    <source>
        <dbReference type="ARBA" id="ARBA00022989"/>
    </source>
</evidence>
<dbReference type="PANTHER" id="PTHR36506:SF1">
    <property type="entry name" value="PREFLAGELLIN PEPTIDASE"/>
    <property type="match status" value="1"/>
</dbReference>